<dbReference type="RefSeq" id="XP_001744319.1">
    <property type="nucleotide sequence ID" value="XM_001744267.1"/>
</dbReference>
<dbReference type="OMA" id="NETRWAS"/>
<keyword evidence="2" id="KW-0472">Membrane</keyword>
<dbReference type="GeneID" id="5889450"/>
<protein>
    <submittedName>
        <fullName evidence="3">Uncharacterized protein</fullName>
    </submittedName>
</protein>
<keyword evidence="2" id="KW-0812">Transmembrane</keyword>
<name>A9UV54_MONBE</name>
<feature type="compositionally biased region" description="Low complexity" evidence="1">
    <location>
        <begin position="174"/>
        <end position="185"/>
    </location>
</feature>
<reference evidence="3 4" key="1">
    <citation type="journal article" date="2008" name="Nature">
        <title>The genome of the choanoflagellate Monosiga brevicollis and the origin of metazoans.</title>
        <authorList>
            <consortium name="JGI Sequencing"/>
            <person name="King N."/>
            <person name="Westbrook M.J."/>
            <person name="Young S.L."/>
            <person name="Kuo A."/>
            <person name="Abedin M."/>
            <person name="Chapman J."/>
            <person name="Fairclough S."/>
            <person name="Hellsten U."/>
            <person name="Isogai Y."/>
            <person name="Letunic I."/>
            <person name="Marr M."/>
            <person name="Pincus D."/>
            <person name="Putnam N."/>
            <person name="Rokas A."/>
            <person name="Wright K.J."/>
            <person name="Zuzow R."/>
            <person name="Dirks W."/>
            <person name="Good M."/>
            <person name="Goodstein D."/>
            <person name="Lemons D."/>
            <person name="Li W."/>
            <person name="Lyons J.B."/>
            <person name="Morris A."/>
            <person name="Nichols S."/>
            <person name="Richter D.J."/>
            <person name="Salamov A."/>
            <person name="Bork P."/>
            <person name="Lim W.A."/>
            <person name="Manning G."/>
            <person name="Miller W.T."/>
            <person name="McGinnis W."/>
            <person name="Shapiro H."/>
            <person name="Tjian R."/>
            <person name="Grigoriev I.V."/>
            <person name="Rokhsar D."/>
        </authorList>
    </citation>
    <scope>NUCLEOTIDE SEQUENCE [LARGE SCALE GENOMIC DNA]</scope>
    <source>
        <strain evidence="4">MX1 / ATCC 50154</strain>
    </source>
</reference>
<feature type="region of interest" description="Disordered" evidence="1">
    <location>
        <begin position="165"/>
        <end position="200"/>
    </location>
</feature>
<dbReference type="Proteomes" id="UP000001357">
    <property type="component" value="Unassembled WGS sequence"/>
</dbReference>
<dbReference type="KEGG" id="mbr:MONBRDRAFT_6734"/>
<feature type="transmembrane region" description="Helical" evidence="2">
    <location>
        <begin position="7"/>
        <end position="27"/>
    </location>
</feature>
<dbReference type="EMBL" id="CH991546">
    <property type="protein sequence ID" value="EDQ91022.1"/>
    <property type="molecule type" value="Genomic_DNA"/>
</dbReference>
<evidence type="ECO:0000313" key="4">
    <source>
        <dbReference type="Proteomes" id="UP000001357"/>
    </source>
</evidence>
<keyword evidence="2" id="KW-1133">Transmembrane helix</keyword>
<gene>
    <name evidence="3" type="ORF">MONBRDRAFT_6734</name>
</gene>
<dbReference type="InParanoid" id="A9UV54"/>
<keyword evidence="4" id="KW-1185">Reference proteome</keyword>
<dbReference type="AlphaFoldDB" id="A9UV54"/>
<evidence type="ECO:0000256" key="1">
    <source>
        <dbReference type="SAM" id="MobiDB-lite"/>
    </source>
</evidence>
<organism evidence="3 4">
    <name type="scientific">Monosiga brevicollis</name>
    <name type="common">Choanoflagellate</name>
    <dbReference type="NCBI Taxonomy" id="81824"/>
    <lineage>
        <taxon>Eukaryota</taxon>
        <taxon>Choanoflagellata</taxon>
        <taxon>Craspedida</taxon>
        <taxon>Salpingoecidae</taxon>
        <taxon>Monosiga</taxon>
    </lineage>
</organism>
<proteinExistence type="predicted"/>
<sequence>MVSAKLVFNLLAVSFILFNIATDWNVYRTLVEDVQKYRKVEPVTSRPTCSCLCVNTTHCTTPLSSDPLCDSLQFADTPGVGDVCLAYETVHVNKQGDTCNYTWDYGRFDHLHDELNETRWASLVLNCILLPFTIFYIIHLLRQIMHEPTAEEDLEMTHATDQATSQGVISVQPSSSSTDGTVVTSIETQPTTQKRKGALSSVNRRFDPETGHRVETMADHRNKGMIASNAFRKFIRVLHLRVIFLILEDLPQLFILMRYAILVYNDDGLRCSACVGDGRECFARSGGSNQAIVISVSDICDCCQCCDKTDGDACCGCDCCDCC</sequence>
<accession>A9UV54</accession>
<evidence type="ECO:0000313" key="3">
    <source>
        <dbReference type="EMBL" id="EDQ91022.1"/>
    </source>
</evidence>
<feature type="transmembrane region" description="Helical" evidence="2">
    <location>
        <begin position="120"/>
        <end position="138"/>
    </location>
</feature>
<evidence type="ECO:0000256" key="2">
    <source>
        <dbReference type="SAM" id="Phobius"/>
    </source>
</evidence>